<sequence>MRREFNSVEAVWAHMKKPLANLSARNLDQLLALVKNRLKRMQ</sequence>
<evidence type="ECO:0008006" key="3">
    <source>
        <dbReference type="Google" id="ProtNLM"/>
    </source>
</evidence>
<organism evidence="1 2">
    <name type="scientific">Acrocarpospora pleiomorpha</name>
    <dbReference type="NCBI Taxonomy" id="90975"/>
    <lineage>
        <taxon>Bacteria</taxon>
        <taxon>Bacillati</taxon>
        <taxon>Actinomycetota</taxon>
        <taxon>Actinomycetes</taxon>
        <taxon>Streptosporangiales</taxon>
        <taxon>Streptosporangiaceae</taxon>
        <taxon>Acrocarpospora</taxon>
    </lineage>
</organism>
<accession>A0A5M3Y2J7</accession>
<dbReference type="Proteomes" id="UP000377595">
    <property type="component" value="Unassembled WGS sequence"/>
</dbReference>
<dbReference type="AlphaFoldDB" id="A0A5M3Y2J7"/>
<comment type="caution">
    <text evidence="1">The sequence shown here is derived from an EMBL/GenBank/DDBJ whole genome shotgun (WGS) entry which is preliminary data.</text>
</comment>
<dbReference type="EMBL" id="BLAF01000134">
    <property type="protein sequence ID" value="GES27466.1"/>
    <property type="molecule type" value="Genomic_DNA"/>
</dbReference>
<evidence type="ECO:0000313" key="1">
    <source>
        <dbReference type="EMBL" id="GES27466.1"/>
    </source>
</evidence>
<evidence type="ECO:0000313" key="2">
    <source>
        <dbReference type="Proteomes" id="UP000377595"/>
    </source>
</evidence>
<proteinExistence type="predicted"/>
<keyword evidence="2" id="KW-1185">Reference proteome</keyword>
<reference evidence="1 2" key="1">
    <citation type="submission" date="2019-10" db="EMBL/GenBank/DDBJ databases">
        <title>Whole genome shotgun sequence of Acrocarpospora pleiomorpha NBRC 16267.</title>
        <authorList>
            <person name="Ichikawa N."/>
            <person name="Kimura A."/>
            <person name="Kitahashi Y."/>
            <person name="Komaki H."/>
            <person name="Oguchi A."/>
        </authorList>
    </citation>
    <scope>NUCLEOTIDE SEQUENCE [LARGE SCALE GENOMIC DNA]</scope>
    <source>
        <strain evidence="1 2">NBRC 16267</strain>
    </source>
</reference>
<gene>
    <name evidence="1" type="ORF">Aple_103660</name>
</gene>
<name>A0A5M3Y2J7_9ACTN</name>
<protein>
    <recommendedName>
        <fullName evidence="3">Transposase</fullName>
    </recommendedName>
</protein>